<reference evidence="1 2" key="1">
    <citation type="journal article" date="2019" name="Environ. Microbiol.">
        <title>Species interactions and distinct microbial communities in high Arctic permafrost affected cryosols are associated with the CH4 and CO2 gas fluxes.</title>
        <authorList>
            <person name="Altshuler I."/>
            <person name="Hamel J."/>
            <person name="Turney S."/>
            <person name="Magnuson E."/>
            <person name="Levesque R."/>
            <person name="Greer C."/>
            <person name="Whyte L.G."/>
        </authorList>
    </citation>
    <scope>NUCLEOTIDE SEQUENCE [LARGE SCALE GENOMIC DNA]</scope>
    <source>
        <strain evidence="1 2">S9.2P</strain>
    </source>
</reference>
<organism evidence="1 2">
    <name type="scientific">Hymenobacter nivis</name>
    <dbReference type="NCBI Taxonomy" id="1850093"/>
    <lineage>
        <taxon>Bacteria</taxon>
        <taxon>Pseudomonadati</taxon>
        <taxon>Bacteroidota</taxon>
        <taxon>Cytophagia</taxon>
        <taxon>Cytophagales</taxon>
        <taxon>Hymenobacteraceae</taxon>
        <taxon>Hymenobacter</taxon>
    </lineage>
</organism>
<dbReference type="EMBL" id="RCYZ01000005">
    <property type="protein sequence ID" value="TPG65431.1"/>
    <property type="molecule type" value="Genomic_DNA"/>
</dbReference>
<dbReference type="Proteomes" id="UP000317646">
    <property type="component" value="Unassembled WGS sequence"/>
</dbReference>
<dbReference type="RefSeq" id="WP_140467301.1">
    <property type="nucleotide sequence ID" value="NZ_RCYZ01000005.1"/>
</dbReference>
<keyword evidence="2" id="KW-1185">Reference proteome</keyword>
<evidence type="ECO:0000313" key="1">
    <source>
        <dbReference type="EMBL" id="TPG65431.1"/>
    </source>
</evidence>
<name>A0A502GU27_9BACT</name>
<dbReference type="OrthoDB" id="884810at2"/>
<dbReference type="AlphaFoldDB" id="A0A502GU27"/>
<accession>A0A502GU27</accession>
<comment type="caution">
    <text evidence="1">The sequence shown here is derived from an EMBL/GenBank/DDBJ whole genome shotgun (WGS) entry which is preliminary data.</text>
</comment>
<evidence type="ECO:0008006" key="3">
    <source>
        <dbReference type="Google" id="ProtNLM"/>
    </source>
</evidence>
<proteinExistence type="predicted"/>
<gene>
    <name evidence="1" type="ORF">EAH73_13235</name>
</gene>
<protein>
    <recommendedName>
        <fullName evidence="3">Roadblock/LAMTOR2 domain-containing protein</fullName>
    </recommendedName>
</protein>
<evidence type="ECO:0000313" key="2">
    <source>
        <dbReference type="Proteomes" id="UP000317646"/>
    </source>
</evidence>
<sequence length="155" mass="16606">MKIPFFQQLQSWAGQPVQQVVVATNGPARAGIERVLRHVLAELPEVLATAVVDVASGQLLASYAASREFRPGAVAGPNAEVVRQLGALLADGPPGTPPEALEEVLVTLRSQLHLLRLLPQGQQFLYVAVDCRDTNLGIAREVMRSGLERLNEAPG</sequence>